<comment type="caution">
    <text evidence="1">The sequence shown here is derived from an EMBL/GenBank/DDBJ whole genome shotgun (WGS) entry which is preliminary data.</text>
</comment>
<protein>
    <submittedName>
        <fullName evidence="1">Uncharacterized protein</fullName>
    </submittedName>
</protein>
<reference evidence="1 2" key="1">
    <citation type="submission" date="2018-08" db="EMBL/GenBank/DDBJ databases">
        <title>Genomic Encyclopedia of Type Strains, Phase III (KMG-III): the genomes of soil and plant-associated and newly described type strains.</title>
        <authorList>
            <person name="Whitman W."/>
        </authorList>
    </citation>
    <scope>NUCLEOTIDE SEQUENCE [LARGE SCALE GENOMIC DNA]</scope>
    <source>
        <strain evidence="1 2">CECT 7375</strain>
    </source>
</reference>
<keyword evidence="2" id="KW-1185">Reference proteome</keyword>
<dbReference type="EMBL" id="QUNG01000002">
    <property type="protein sequence ID" value="REG85722.1"/>
    <property type="molecule type" value="Genomic_DNA"/>
</dbReference>
<evidence type="ECO:0000313" key="2">
    <source>
        <dbReference type="Proteomes" id="UP000256542"/>
    </source>
</evidence>
<sequence length="64" mass="7387">MDTKLEYFTVNIQALYDENIQQNKKTEWRALTLLCQTSYVGAYKHSNDVHSLLAGINITLILIK</sequence>
<name>A0A3E0DUB2_9GAMM</name>
<gene>
    <name evidence="1" type="ORF">DFP81_102255</name>
</gene>
<accession>A0A3E0DUB2</accession>
<proteinExistence type="predicted"/>
<dbReference type="Proteomes" id="UP000256542">
    <property type="component" value="Unassembled WGS sequence"/>
</dbReference>
<dbReference type="AlphaFoldDB" id="A0A3E0DUB2"/>
<organism evidence="1 2">
    <name type="scientific">Marinomonas pollencensis</name>
    <dbReference type="NCBI Taxonomy" id="491954"/>
    <lineage>
        <taxon>Bacteria</taxon>
        <taxon>Pseudomonadati</taxon>
        <taxon>Pseudomonadota</taxon>
        <taxon>Gammaproteobacteria</taxon>
        <taxon>Oceanospirillales</taxon>
        <taxon>Oceanospirillaceae</taxon>
        <taxon>Marinomonas</taxon>
    </lineage>
</organism>
<evidence type="ECO:0000313" key="1">
    <source>
        <dbReference type="EMBL" id="REG85722.1"/>
    </source>
</evidence>